<evidence type="ECO:0000256" key="5">
    <source>
        <dbReference type="ARBA" id="ARBA00022741"/>
    </source>
</evidence>
<dbReference type="CDD" id="cd00560">
    <property type="entry name" value="PanC"/>
    <property type="match status" value="1"/>
</dbReference>
<dbReference type="GO" id="GO:0005829">
    <property type="term" value="C:cytosol"/>
    <property type="evidence" value="ECO:0007669"/>
    <property type="project" value="TreeGrafter"/>
</dbReference>
<comment type="subcellular location">
    <subcellularLocation>
        <location evidence="8">Cytoplasm</location>
    </subcellularLocation>
</comment>
<dbReference type="AlphaFoldDB" id="A0A1F6GFN0"/>
<dbReference type="GO" id="GO:0004592">
    <property type="term" value="F:pantoate-beta-alanine ligase activity"/>
    <property type="evidence" value="ECO:0007669"/>
    <property type="project" value="UniProtKB-UniRule"/>
</dbReference>
<feature type="binding site" evidence="8">
    <location>
        <position position="174"/>
    </location>
    <ligand>
        <name>ATP</name>
        <dbReference type="ChEBI" id="CHEBI:30616"/>
    </ligand>
</feature>
<evidence type="ECO:0000256" key="1">
    <source>
        <dbReference type="ARBA" id="ARBA00004990"/>
    </source>
</evidence>
<protein>
    <recommendedName>
        <fullName evidence="8">Pantothenate synthetase</fullName>
        <shortName evidence="8">PS</shortName>
        <ecNumber evidence="8">6.3.2.1</ecNumber>
    </recommendedName>
    <alternativeName>
        <fullName evidence="8">Pantoate--beta-alanine ligase</fullName>
    </alternativeName>
    <alternativeName>
        <fullName evidence="8">Pantoate-activating enzyme</fullName>
    </alternativeName>
</protein>
<comment type="miscellaneous">
    <text evidence="8">The reaction proceeds by a bi uni uni bi ping pong mechanism.</text>
</comment>
<dbReference type="Proteomes" id="UP000178449">
    <property type="component" value="Unassembled WGS sequence"/>
</dbReference>
<organism evidence="9 10">
    <name type="scientific">Candidatus Lambdaproteobacteria bacterium RIFOXYD2_FULL_50_16</name>
    <dbReference type="NCBI Taxonomy" id="1817772"/>
    <lineage>
        <taxon>Bacteria</taxon>
        <taxon>Pseudomonadati</taxon>
        <taxon>Pseudomonadota</taxon>
        <taxon>Candidatus Lambdaproteobacteria</taxon>
    </lineage>
</organism>
<dbReference type="EMBL" id="MFNE01000007">
    <property type="protein sequence ID" value="OGG96917.1"/>
    <property type="molecule type" value="Genomic_DNA"/>
</dbReference>
<dbReference type="SUPFAM" id="SSF52374">
    <property type="entry name" value="Nucleotidylyl transferase"/>
    <property type="match status" value="1"/>
</dbReference>
<dbReference type="STRING" id="1817772.A2527_00110"/>
<comment type="caution">
    <text evidence="9">The sequence shown here is derived from an EMBL/GenBank/DDBJ whole genome shotgun (WGS) entry which is preliminary data.</text>
</comment>
<dbReference type="InterPro" id="IPR014729">
    <property type="entry name" value="Rossmann-like_a/b/a_fold"/>
</dbReference>
<sequence length="281" mass="30708">MEVTKKIVGLREWLAQNRGASLGLVPTMGFLHQGHLALVKAAKAQNERVAVSIFVNPLQFNSPEDFENYPINIEEDLRLLAEAGVDLVFTPPPEEIYPKGFDAQLRIGAITKPLEGSARPGHFDGVTTVVAKFFNLFTPDRAYFGEKDAQQLLVIKKMAQDMNYGVQVIGCPTVREPGGLALSSRNSRLKESQKEEALLIWQALQLGKQKIAEGLSNSAQLIELMSEVVLSGASAAVDYISINDTQTLEPVEEITGEVLISLAVFLGKVRLIDNITVPPKA</sequence>
<accession>A0A1F6GFN0</accession>
<dbReference type="NCBIfam" id="TIGR00018">
    <property type="entry name" value="panC"/>
    <property type="match status" value="1"/>
</dbReference>
<feature type="binding site" evidence="8">
    <location>
        <begin position="182"/>
        <end position="185"/>
    </location>
    <ligand>
        <name>ATP</name>
        <dbReference type="ChEBI" id="CHEBI:30616"/>
    </ligand>
</feature>
<proteinExistence type="inferred from homology"/>
<dbReference type="Gene3D" id="3.40.50.620">
    <property type="entry name" value="HUPs"/>
    <property type="match status" value="1"/>
</dbReference>
<keyword evidence="5 8" id="KW-0547">Nucleotide-binding</keyword>
<dbReference type="HAMAP" id="MF_00158">
    <property type="entry name" value="PanC"/>
    <property type="match status" value="1"/>
</dbReference>
<feature type="binding site" evidence="8">
    <location>
        <position position="59"/>
    </location>
    <ligand>
        <name>beta-alanine</name>
        <dbReference type="ChEBI" id="CHEBI:57966"/>
    </ligand>
</feature>
<dbReference type="Gene3D" id="3.30.1300.10">
    <property type="entry name" value="Pantoate-beta-alanine ligase, C-terminal domain"/>
    <property type="match status" value="1"/>
</dbReference>
<evidence type="ECO:0000256" key="4">
    <source>
        <dbReference type="ARBA" id="ARBA00022655"/>
    </source>
</evidence>
<evidence type="ECO:0000313" key="10">
    <source>
        <dbReference type="Proteomes" id="UP000178449"/>
    </source>
</evidence>
<feature type="binding site" evidence="8">
    <location>
        <position position="59"/>
    </location>
    <ligand>
        <name>(R)-pantoate</name>
        <dbReference type="ChEBI" id="CHEBI:15980"/>
    </ligand>
</feature>
<evidence type="ECO:0000256" key="6">
    <source>
        <dbReference type="ARBA" id="ARBA00022840"/>
    </source>
</evidence>
<dbReference type="Pfam" id="PF02569">
    <property type="entry name" value="Pantoate_ligase"/>
    <property type="match status" value="1"/>
</dbReference>
<dbReference type="PANTHER" id="PTHR21299">
    <property type="entry name" value="CYTIDYLATE KINASE/PANTOATE-BETA-ALANINE LIGASE"/>
    <property type="match status" value="1"/>
</dbReference>
<dbReference type="InterPro" id="IPR042176">
    <property type="entry name" value="Pantoate_ligase_C"/>
</dbReference>
<evidence type="ECO:0000256" key="7">
    <source>
        <dbReference type="ARBA" id="ARBA00048258"/>
    </source>
</evidence>
<evidence type="ECO:0000256" key="2">
    <source>
        <dbReference type="ARBA" id="ARBA00009256"/>
    </source>
</evidence>
<comment type="catalytic activity">
    <reaction evidence="7 8">
        <text>(R)-pantoate + beta-alanine + ATP = (R)-pantothenate + AMP + diphosphate + H(+)</text>
        <dbReference type="Rhea" id="RHEA:10912"/>
        <dbReference type="ChEBI" id="CHEBI:15378"/>
        <dbReference type="ChEBI" id="CHEBI:15980"/>
        <dbReference type="ChEBI" id="CHEBI:29032"/>
        <dbReference type="ChEBI" id="CHEBI:30616"/>
        <dbReference type="ChEBI" id="CHEBI:33019"/>
        <dbReference type="ChEBI" id="CHEBI:57966"/>
        <dbReference type="ChEBI" id="CHEBI:456215"/>
        <dbReference type="EC" id="6.3.2.1"/>
    </reaction>
</comment>
<dbReference type="PANTHER" id="PTHR21299:SF1">
    <property type="entry name" value="PANTOATE--BETA-ALANINE LIGASE"/>
    <property type="match status" value="1"/>
</dbReference>
<comment type="function">
    <text evidence="8">Catalyzes the condensation of pantoate with beta-alanine in an ATP-dependent reaction via a pantoyl-adenylate intermediate.</text>
</comment>
<comment type="pathway">
    <text evidence="1 8">Cofactor biosynthesis; (R)-pantothenate biosynthesis; (R)-pantothenate from (R)-pantoate and beta-alanine: step 1/1.</text>
</comment>
<dbReference type="InterPro" id="IPR004821">
    <property type="entry name" value="Cyt_trans-like"/>
</dbReference>
<dbReference type="EC" id="6.3.2.1" evidence="8"/>
<feature type="binding site" evidence="8">
    <location>
        <begin position="28"/>
        <end position="35"/>
    </location>
    <ligand>
        <name>ATP</name>
        <dbReference type="ChEBI" id="CHEBI:30616"/>
    </ligand>
</feature>
<evidence type="ECO:0000256" key="8">
    <source>
        <dbReference type="HAMAP-Rule" id="MF_00158"/>
    </source>
</evidence>
<feature type="binding site" evidence="8">
    <location>
        <begin position="145"/>
        <end position="148"/>
    </location>
    <ligand>
        <name>ATP</name>
        <dbReference type="ChEBI" id="CHEBI:30616"/>
    </ligand>
</feature>
<reference evidence="9 10" key="1">
    <citation type="journal article" date="2016" name="Nat. Commun.">
        <title>Thousands of microbial genomes shed light on interconnected biogeochemical processes in an aquifer system.</title>
        <authorList>
            <person name="Anantharaman K."/>
            <person name="Brown C.T."/>
            <person name="Hug L.A."/>
            <person name="Sharon I."/>
            <person name="Castelle C.J."/>
            <person name="Probst A.J."/>
            <person name="Thomas B.C."/>
            <person name="Singh A."/>
            <person name="Wilkins M.J."/>
            <person name="Karaoz U."/>
            <person name="Brodie E.L."/>
            <person name="Williams K.H."/>
            <person name="Hubbard S.S."/>
            <person name="Banfield J.F."/>
        </authorList>
    </citation>
    <scope>NUCLEOTIDE SEQUENCE [LARGE SCALE GENOMIC DNA]</scope>
</reference>
<dbReference type="UniPathway" id="UPA00028">
    <property type="reaction ID" value="UER00005"/>
</dbReference>
<evidence type="ECO:0000313" key="9">
    <source>
        <dbReference type="EMBL" id="OGG96917.1"/>
    </source>
</evidence>
<dbReference type="GO" id="GO:0005524">
    <property type="term" value="F:ATP binding"/>
    <property type="evidence" value="ECO:0007669"/>
    <property type="project" value="UniProtKB-KW"/>
</dbReference>
<feature type="active site" description="Proton donor" evidence="8">
    <location>
        <position position="35"/>
    </location>
</feature>
<keyword evidence="3 8" id="KW-0436">Ligase</keyword>
<dbReference type="NCBIfam" id="TIGR00125">
    <property type="entry name" value="cyt_tran_rel"/>
    <property type="match status" value="1"/>
</dbReference>
<feature type="binding site" evidence="8">
    <location>
        <position position="151"/>
    </location>
    <ligand>
        <name>(R)-pantoate</name>
        <dbReference type="ChEBI" id="CHEBI:15980"/>
    </ligand>
</feature>
<evidence type="ECO:0000256" key="3">
    <source>
        <dbReference type="ARBA" id="ARBA00022598"/>
    </source>
</evidence>
<keyword evidence="6 8" id="KW-0067">ATP-binding</keyword>
<keyword evidence="4 8" id="KW-0566">Pantothenate biosynthesis</keyword>
<dbReference type="InterPro" id="IPR003721">
    <property type="entry name" value="Pantoate_ligase"/>
</dbReference>
<dbReference type="GO" id="GO:0015940">
    <property type="term" value="P:pantothenate biosynthetic process"/>
    <property type="evidence" value="ECO:0007669"/>
    <property type="project" value="UniProtKB-UniRule"/>
</dbReference>
<gene>
    <name evidence="8" type="primary">panC</name>
    <name evidence="9" type="ORF">A2527_00110</name>
</gene>
<keyword evidence="8" id="KW-0963">Cytoplasm</keyword>
<comment type="similarity">
    <text evidence="2 8">Belongs to the pantothenate synthetase family.</text>
</comment>
<comment type="subunit">
    <text evidence="8">Homodimer.</text>
</comment>
<name>A0A1F6GFN0_9PROT</name>